<dbReference type="SUPFAM" id="SSF117281">
    <property type="entry name" value="Kelch motif"/>
    <property type="match status" value="1"/>
</dbReference>
<proteinExistence type="predicted"/>
<protein>
    <recommendedName>
        <fullName evidence="3">Kelch domain-containing protein</fullName>
    </recommendedName>
</protein>
<keyword evidence="2" id="KW-1185">Reference proteome</keyword>
<dbReference type="InterPro" id="IPR015915">
    <property type="entry name" value="Kelch-typ_b-propeller"/>
</dbReference>
<sequence length="401" mass="45887">MTIAMGEKIFHHQLVYNDYAKLSRNFFNLGSLLEKIFKTTFLSKSGTQEGENTYMGNTGNKEIDVQGIFSSLPNVPTALFQSQCVVWKDEILICGGRPHNHHCYSYHTTKRKYKKICEYPHTIRIFGHVVVKCESDNNELTLLSFGGVDVSKYTLLMSYQSVWEKSRRKEKKKNEWRVVHHDTSFGTRKSNLTGASALIGGKNKDLLFVTYFPNKIDVIDMKTYHYVCGTGSNRLPIKSPYSLQNHCFVPLTSSNQTVVNHFLLIHKNLSLLIKYNEEDKKFCYESLPTCPSLATCDCYGFISFNDQIFFFGGYDASAMTEIDYIFIYAMKDRAWTQSKHSLPIPTRGCCPVLIGDGRFLHLVGGLAHHRTQAMHLATTVRAFDQVCFFFFFLSVIHLVII</sequence>
<evidence type="ECO:0000313" key="1">
    <source>
        <dbReference type="EMBL" id="ETN98507.1"/>
    </source>
</evidence>
<dbReference type="Gene3D" id="2.120.10.80">
    <property type="entry name" value="Kelch-type beta propeller"/>
    <property type="match status" value="2"/>
</dbReference>
<reference evidence="1 2" key="1">
    <citation type="journal article" date="2013" name="Curr. Biol.">
        <title>The Genome of the Foraminiferan Reticulomyxa filosa.</title>
        <authorList>
            <person name="Glockner G."/>
            <person name="Hulsmann N."/>
            <person name="Schleicher M."/>
            <person name="Noegel A.A."/>
            <person name="Eichinger L."/>
            <person name="Gallinger C."/>
            <person name="Pawlowski J."/>
            <person name="Sierra R."/>
            <person name="Euteneuer U."/>
            <person name="Pillet L."/>
            <person name="Moustafa A."/>
            <person name="Platzer M."/>
            <person name="Groth M."/>
            <person name="Szafranski K."/>
            <person name="Schliwa M."/>
        </authorList>
    </citation>
    <scope>NUCLEOTIDE SEQUENCE [LARGE SCALE GENOMIC DNA]</scope>
</reference>
<accession>X6L901</accession>
<comment type="caution">
    <text evidence="1">The sequence shown here is derived from an EMBL/GenBank/DDBJ whole genome shotgun (WGS) entry which is preliminary data.</text>
</comment>
<evidence type="ECO:0008006" key="3">
    <source>
        <dbReference type="Google" id="ProtNLM"/>
    </source>
</evidence>
<gene>
    <name evidence="1" type="ORF">RFI_38983</name>
</gene>
<dbReference type="Proteomes" id="UP000023152">
    <property type="component" value="Unassembled WGS sequence"/>
</dbReference>
<evidence type="ECO:0000313" key="2">
    <source>
        <dbReference type="Proteomes" id="UP000023152"/>
    </source>
</evidence>
<name>X6L901_RETFI</name>
<organism evidence="1 2">
    <name type="scientific">Reticulomyxa filosa</name>
    <dbReference type="NCBI Taxonomy" id="46433"/>
    <lineage>
        <taxon>Eukaryota</taxon>
        <taxon>Sar</taxon>
        <taxon>Rhizaria</taxon>
        <taxon>Retaria</taxon>
        <taxon>Foraminifera</taxon>
        <taxon>Monothalamids</taxon>
        <taxon>Reticulomyxidae</taxon>
        <taxon>Reticulomyxa</taxon>
    </lineage>
</organism>
<dbReference type="EMBL" id="ASPP01046500">
    <property type="protein sequence ID" value="ETN98507.1"/>
    <property type="molecule type" value="Genomic_DNA"/>
</dbReference>
<dbReference type="AlphaFoldDB" id="X6L901"/>